<name>A0A3D8QQ18_9HELO</name>
<dbReference type="InterPro" id="IPR007219">
    <property type="entry name" value="XnlR_reg_dom"/>
</dbReference>
<dbReference type="InterPro" id="IPR001138">
    <property type="entry name" value="Zn2Cys6_DnaBD"/>
</dbReference>
<dbReference type="PANTHER" id="PTHR47338">
    <property type="entry name" value="ZN(II)2CYS6 TRANSCRIPTION FACTOR (EUROFUNG)-RELATED"/>
    <property type="match status" value="1"/>
</dbReference>
<keyword evidence="5" id="KW-0539">Nucleus</keyword>
<dbReference type="PANTHER" id="PTHR47338:SF20">
    <property type="entry name" value="ZN(II)2CYS6 TRANSCRIPTION FACTOR (EUROFUNG)"/>
    <property type="match status" value="1"/>
</dbReference>
<evidence type="ECO:0000256" key="4">
    <source>
        <dbReference type="ARBA" id="ARBA00023163"/>
    </source>
</evidence>
<dbReference type="SMART" id="SM00066">
    <property type="entry name" value="GAL4"/>
    <property type="match status" value="1"/>
</dbReference>
<dbReference type="PROSITE" id="PS50048">
    <property type="entry name" value="ZN2_CY6_FUNGAL_2"/>
    <property type="match status" value="1"/>
</dbReference>
<dbReference type="STRING" id="1849047.A0A3D8QQ18"/>
<reference evidence="7 8" key="1">
    <citation type="journal article" date="2018" name="IMA Fungus">
        <title>IMA Genome-F 9: Draft genome sequence of Annulohypoxylon stygium, Aspergillus mulundensis, Berkeleyomyces basicola (syn. Thielaviopsis basicola), Ceratocystis smalleyi, two Cercospora beticola strains, Coleophoma cylindrospora, Fusarium fracticaudum, Phialophora cf. hyalina, and Morchella septimelata.</title>
        <authorList>
            <person name="Wingfield B.D."/>
            <person name="Bills G.F."/>
            <person name="Dong Y."/>
            <person name="Huang W."/>
            <person name="Nel W.J."/>
            <person name="Swalarsk-Parry B.S."/>
            <person name="Vaghefi N."/>
            <person name="Wilken P.M."/>
            <person name="An Z."/>
            <person name="de Beer Z.W."/>
            <person name="De Vos L."/>
            <person name="Chen L."/>
            <person name="Duong T.A."/>
            <person name="Gao Y."/>
            <person name="Hammerbacher A."/>
            <person name="Kikkert J.R."/>
            <person name="Li Y."/>
            <person name="Li H."/>
            <person name="Li K."/>
            <person name="Li Q."/>
            <person name="Liu X."/>
            <person name="Ma X."/>
            <person name="Naidoo K."/>
            <person name="Pethybridge S.J."/>
            <person name="Sun J."/>
            <person name="Steenkamp E.T."/>
            <person name="van der Nest M.A."/>
            <person name="van Wyk S."/>
            <person name="Wingfield M.J."/>
            <person name="Xiong C."/>
            <person name="Yue Q."/>
            <person name="Zhang X."/>
        </authorList>
    </citation>
    <scope>NUCLEOTIDE SEQUENCE [LARGE SCALE GENOMIC DNA]</scope>
    <source>
        <strain evidence="7 8">BP6252</strain>
    </source>
</reference>
<dbReference type="CDD" id="cd00067">
    <property type="entry name" value="GAL4"/>
    <property type="match status" value="1"/>
</dbReference>
<evidence type="ECO:0000313" key="8">
    <source>
        <dbReference type="Proteomes" id="UP000256645"/>
    </source>
</evidence>
<keyword evidence="2" id="KW-0479">Metal-binding</keyword>
<dbReference type="GO" id="GO:0003677">
    <property type="term" value="F:DNA binding"/>
    <property type="evidence" value="ECO:0007669"/>
    <property type="project" value="InterPro"/>
</dbReference>
<comment type="caution">
    <text evidence="7">The sequence shown here is derived from an EMBL/GenBank/DDBJ whole genome shotgun (WGS) entry which is preliminary data.</text>
</comment>
<dbReference type="InterPro" id="IPR036864">
    <property type="entry name" value="Zn2-C6_fun-type_DNA-bd_sf"/>
</dbReference>
<protein>
    <recommendedName>
        <fullName evidence="6">Zn(2)-C6 fungal-type domain-containing protein</fullName>
    </recommendedName>
</protein>
<proteinExistence type="predicted"/>
<evidence type="ECO:0000256" key="2">
    <source>
        <dbReference type="ARBA" id="ARBA00022723"/>
    </source>
</evidence>
<dbReference type="GO" id="GO:0008270">
    <property type="term" value="F:zinc ion binding"/>
    <property type="evidence" value="ECO:0007669"/>
    <property type="project" value="InterPro"/>
</dbReference>
<dbReference type="AlphaFoldDB" id="A0A3D8QQ18"/>
<dbReference type="PROSITE" id="PS00463">
    <property type="entry name" value="ZN2_CY6_FUNGAL_1"/>
    <property type="match status" value="1"/>
</dbReference>
<organism evidence="7 8">
    <name type="scientific">Coleophoma cylindrospora</name>
    <dbReference type="NCBI Taxonomy" id="1849047"/>
    <lineage>
        <taxon>Eukaryota</taxon>
        <taxon>Fungi</taxon>
        <taxon>Dikarya</taxon>
        <taxon>Ascomycota</taxon>
        <taxon>Pezizomycotina</taxon>
        <taxon>Leotiomycetes</taxon>
        <taxon>Helotiales</taxon>
        <taxon>Dermateaceae</taxon>
        <taxon>Coleophoma</taxon>
    </lineage>
</organism>
<dbReference type="Pfam" id="PF04082">
    <property type="entry name" value="Fungal_trans"/>
    <property type="match status" value="1"/>
</dbReference>
<dbReference type="EMBL" id="PDLM01000013">
    <property type="protein sequence ID" value="RDW63564.1"/>
    <property type="molecule type" value="Genomic_DNA"/>
</dbReference>
<feature type="domain" description="Zn(2)-C6 fungal-type" evidence="6">
    <location>
        <begin position="5"/>
        <end position="35"/>
    </location>
</feature>
<gene>
    <name evidence="7" type="ORF">BP6252_11109</name>
</gene>
<evidence type="ECO:0000259" key="6">
    <source>
        <dbReference type="PROSITE" id="PS50048"/>
    </source>
</evidence>
<comment type="subcellular location">
    <subcellularLocation>
        <location evidence="1">Nucleus</location>
    </subcellularLocation>
</comment>
<dbReference type="GO" id="GO:0000981">
    <property type="term" value="F:DNA-binding transcription factor activity, RNA polymerase II-specific"/>
    <property type="evidence" value="ECO:0007669"/>
    <property type="project" value="InterPro"/>
</dbReference>
<evidence type="ECO:0000313" key="7">
    <source>
        <dbReference type="EMBL" id="RDW63564.1"/>
    </source>
</evidence>
<dbReference type="Proteomes" id="UP000256645">
    <property type="component" value="Unassembled WGS sequence"/>
</dbReference>
<dbReference type="Pfam" id="PF00172">
    <property type="entry name" value="Zn_clus"/>
    <property type="match status" value="1"/>
</dbReference>
<accession>A0A3D8QQ18</accession>
<keyword evidence="8" id="KW-1185">Reference proteome</keyword>
<dbReference type="Gene3D" id="4.10.240.10">
    <property type="entry name" value="Zn(2)-C6 fungal-type DNA-binding domain"/>
    <property type="match status" value="1"/>
</dbReference>
<dbReference type="SMART" id="SM00906">
    <property type="entry name" value="Fungal_trans"/>
    <property type="match status" value="1"/>
</dbReference>
<evidence type="ECO:0000256" key="1">
    <source>
        <dbReference type="ARBA" id="ARBA00004123"/>
    </source>
</evidence>
<dbReference type="GO" id="GO:0005634">
    <property type="term" value="C:nucleus"/>
    <property type="evidence" value="ECO:0007669"/>
    <property type="project" value="UniProtKB-SubCell"/>
</dbReference>
<dbReference type="InterPro" id="IPR050815">
    <property type="entry name" value="TF_fung"/>
</dbReference>
<sequence length="501" mass="56602">MNSNACIFCKRGKRKCSRERPACGNCARLGKNCAYIEDNTETRFATGRLLDRLKLAPLPFANSSVFVDNTSHETLQQSAVDLALQTFGSLDNLQTIATEFFTGTHQRISALSRLRFNHNLQALASRPRADFAALCLSILLMQQMPAGKTSTMQSPLYFNVKDLIGRLEAADGLSLDLLHCRVLVAFYELGHALHTAAYISIAVCARSARALGLHRKAWRHVDAASDRLLMEEQKRIWWTIINMERFVSLTNGDALFMMQDPERTDALPIEDLIWAESSRPADLERLIAAPPALDTPFNITVGQLARECQIFHLVGRVVRHVFDPTPDPAFNAEEAAQLERTLIAYLPLLANEELKIGKYCGAFGACNSALFALYEYLLQHGMEDATERQRILESIEKTSLRAITFAEAAYQDREGDYTPDTYSPYLSYSLCQSAIVQYRLWKQHGDLSHKRHLDSLRSILLEITKRWKVAWQYLEIIDNLQGSWPPLMIPLQGYFIGVEVL</sequence>
<keyword evidence="3" id="KW-0805">Transcription regulation</keyword>
<dbReference type="OrthoDB" id="3522308at2759"/>
<dbReference type="GO" id="GO:0006351">
    <property type="term" value="P:DNA-templated transcription"/>
    <property type="evidence" value="ECO:0007669"/>
    <property type="project" value="InterPro"/>
</dbReference>
<keyword evidence="4" id="KW-0804">Transcription</keyword>
<dbReference type="CDD" id="cd12148">
    <property type="entry name" value="fungal_TF_MHR"/>
    <property type="match status" value="1"/>
</dbReference>
<evidence type="ECO:0000256" key="3">
    <source>
        <dbReference type="ARBA" id="ARBA00023015"/>
    </source>
</evidence>
<evidence type="ECO:0000256" key="5">
    <source>
        <dbReference type="ARBA" id="ARBA00023242"/>
    </source>
</evidence>
<dbReference type="SUPFAM" id="SSF57701">
    <property type="entry name" value="Zn2/Cys6 DNA-binding domain"/>
    <property type="match status" value="1"/>
</dbReference>